<evidence type="ECO:0000313" key="2">
    <source>
        <dbReference type="Proteomes" id="UP001341840"/>
    </source>
</evidence>
<protein>
    <submittedName>
        <fullName evidence="1">Uncharacterized protein</fullName>
    </submittedName>
</protein>
<dbReference type="EMBL" id="JASCZI010120907">
    <property type="protein sequence ID" value="MED6157392.1"/>
    <property type="molecule type" value="Genomic_DNA"/>
</dbReference>
<comment type="caution">
    <text evidence="1">The sequence shown here is derived from an EMBL/GenBank/DDBJ whole genome shotgun (WGS) entry which is preliminary data.</text>
</comment>
<sequence>MALSVRRAGAAGVAGKHNSALTGRDNIVKAIPRTVGNVVAFGADVVCNNVCLPGVATDDIELKGQTCQLRISHVPNPYTVRTRAQYRGYLLPRCG</sequence>
<proteinExistence type="predicted"/>
<gene>
    <name evidence="1" type="ORF">PIB30_022801</name>
</gene>
<evidence type="ECO:0000313" key="1">
    <source>
        <dbReference type="EMBL" id="MED6157392.1"/>
    </source>
</evidence>
<keyword evidence="2" id="KW-1185">Reference proteome</keyword>
<name>A0ABU6U9K1_9FABA</name>
<reference evidence="1 2" key="1">
    <citation type="journal article" date="2023" name="Plants (Basel)">
        <title>Bridging the Gap: Combining Genomics and Transcriptomics Approaches to Understand Stylosanthes scabra, an Orphan Legume from the Brazilian Caatinga.</title>
        <authorList>
            <person name="Ferreira-Neto J.R.C."/>
            <person name="da Silva M.D."/>
            <person name="Binneck E."/>
            <person name="de Melo N.F."/>
            <person name="da Silva R.H."/>
            <person name="de Melo A.L.T.M."/>
            <person name="Pandolfi V."/>
            <person name="Bustamante F.O."/>
            <person name="Brasileiro-Vidal A.C."/>
            <person name="Benko-Iseppon A.M."/>
        </authorList>
    </citation>
    <scope>NUCLEOTIDE SEQUENCE [LARGE SCALE GENOMIC DNA]</scope>
    <source>
        <tissue evidence="1">Leaves</tissue>
    </source>
</reference>
<dbReference type="Proteomes" id="UP001341840">
    <property type="component" value="Unassembled WGS sequence"/>
</dbReference>
<accession>A0ABU6U9K1</accession>
<organism evidence="1 2">
    <name type="scientific">Stylosanthes scabra</name>
    <dbReference type="NCBI Taxonomy" id="79078"/>
    <lineage>
        <taxon>Eukaryota</taxon>
        <taxon>Viridiplantae</taxon>
        <taxon>Streptophyta</taxon>
        <taxon>Embryophyta</taxon>
        <taxon>Tracheophyta</taxon>
        <taxon>Spermatophyta</taxon>
        <taxon>Magnoliopsida</taxon>
        <taxon>eudicotyledons</taxon>
        <taxon>Gunneridae</taxon>
        <taxon>Pentapetalae</taxon>
        <taxon>rosids</taxon>
        <taxon>fabids</taxon>
        <taxon>Fabales</taxon>
        <taxon>Fabaceae</taxon>
        <taxon>Papilionoideae</taxon>
        <taxon>50 kb inversion clade</taxon>
        <taxon>dalbergioids sensu lato</taxon>
        <taxon>Dalbergieae</taxon>
        <taxon>Pterocarpus clade</taxon>
        <taxon>Stylosanthes</taxon>
    </lineage>
</organism>